<keyword evidence="1" id="KW-0238">DNA-binding</keyword>
<evidence type="ECO:0000259" key="2">
    <source>
        <dbReference type="PROSITE" id="PS50943"/>
    </source>
</evidence>
<sequence>MNTIGERLTELLEVKGIKAPELAKKIGVSKGTIYNIINGKTLPKQDTLSNIAKELNTTIDYLIFGTREYKDTLEKQLLETFRQLNYDNKIEIVGETTKLLTKQKLEKSR</sequence>
<dbReference type="InterPro" id="IPR001387">
    <property type="entry name" value="Cro/C1-type_HTH"/>
</dbReference>
<dbReference type="GO" id="GO:0003677">
    <property type="term" value="F:DNA binding"/>
    <property type="evidence" value="ECO:0007669"/>
    <property type="project" value="UniProtKB-KW"/>
</dbReference>
<dbReference type="CDD" id="cd00093">
    <property type="entry name" value="HTH_XRE"/>
    <property type="match status" value="1"/>
</dbReference>
<dbReference type="KEGG" id="vgu:HYG85_15745"/>
<proteinExistence type="predicted"/>
<dbReference type="PANTHER" id="PTHR46558:SF4">
    <property type="entry name" value="DNA-BIDING PHAGE PROTEIN"/>
    <property type="match status" value="1"/>
</dbReference>
<dbReference type="PROSITE" id="PS50943">
    <property type="entry name" value="HTH_CROC1"/>
    <property type="match status" value="1"/>
</dbReference>
<gene>
    <name evidence="3" type="ORF">HYG85_15745</name>
</gene>
<protein>
    <submittedName>
        <fullName evidence="3">Helix-turn-helix transcriptional regulator</fullName>
    </submittedName>
</protein>
<dbReference type="AlphaFoldDB" id="A0A8J8SCW4"/>
<name>A0A8J8SCW4_9FIRM</name>
<feature type="domain" description="HTH cro/C1-type" evidence="2">
    <location>
        <begin position="8"/>
        <end position="62"/>
    </location>
</feature>
<evidence type="ECO:0000256" key="1">
    <source>
        <dbReference type="ARBA" id="ARBA00023125"/>
    </source>
</evidence>
<organism evidence="3 4">
    <name type="scientific">Vallitalea guaymasensis</name>
    <dbReference type="NCBI Taxonomy" id="1185412"/>
    <lineage>
        <taxon>Bacteria</taxon>
        <taxon>Bacillati</taxon>
        <taxon>Bacillota</taxon>
        <taxon>Clostridia</taxon>
        <taxon>Lachnospirales</taxon>
        <taxon>Vallitaleaceae</taxon>
        <taxon>Vallitalea</taxon>
    </lineage>
</organism>
<dbReference type="RefSeq" id="WP_212690457.1">
    <property type="nucleotide sequence ID" value="NZ_CP058561.1"/>
</dbReference>
<reference evidence="3 4" key="1">
    <citation type="submission" date="2020-07" db="EMBL/GenBank/DDBJ databases">
        <title>Vallitalea guaymasensis genome.</title>
        <authorList>
            <person name="Postec A."/>
        </authorList>
    </citation>
    <scope>NUCLEOTIDE SEQUENCE [LARGE SCALE GENOMIC DNA]</scope>
    <source>
        <strain evidence="3 4">Ra1766G1</strain>
    </source>
</reference>
<dbReference type="Proteomes" id="UP000677305">
    <property type="component" value="Chromosome"/>
</dbReference>
<dbReference type="InterPro" id="IPR010982">
    <property type="entry name" value="Lambda_DNA-bd_dom_sf"/>
</dbReference>
<dbReference type="SUPFAM" id="SSF47413">
    <property type="entry name" value="lambda repressor-like DNA-binding domains"/>
    <property type="match status" value="1"/>
</dbReference>
<dbReference type="Gene3D" id="1.10.260.40">
    <property type="entry name" value="lambda repressor-like DNA-binding domains"/>
    <property type="match status" value="1"/>
</dbReference>
<accession>A0A8J8SCW4</accession>
<dbReference type="PANTHER" id="PTHR46558">
    <property type="entry name" value="TRACRIPTIONAL REGULATORY PROTEIN-RELATED-RELATED"/>
    <property type="match status" value="1"/>
</dbReference>
<dbReference type="SMART" id="SM00530">
    <property type="entry name" value="HTH_XRE"/>
    <property type="match status" value="1"/>
</dbReference>
<keyword evidence="4" id="KW-1185">Reference proteome</keyword>
<dbReference type="EMBL" id="CP058561">
    <property type="protein sequence ID" value="QUH30278.1"/>
    <property type="molecule type" value="Genomic_DNA"/>
</dbReference>
<evidence type="ECO:0000313" key="3">
    <source>
        <dbReference type="EMBL" id="QUH30278.1"/>
    </source>
</evidence>
<evidence type="ECO:0000313" key="4">
    <source>
        <dbReference type="Proteomes" id="UP000677305"/>
    </source>
</evidence>
<dbReference type="Pfam" id="PF01381">
    <property type="entry name" value="HTH_3"/>
    <property type="match status" value="1"/>
</dbReference>